<dbReference type="Pfam" id="PF05742">
    <property type="entry name" value="TANGO2"/>
    <property type="match status" value="1"/>
</dbReference>
<protein>
    <submittedName>
        <fullName evidence="1">NRDE family protein</fullName>
    </submittedName>
</protein>
<dbReference type="AlphaFoldDB" id="A0A428N578"/>
<reference evidence="1 2" key="1">
    <citation type="submission" date="2018-10" db="EMBL/GenBank/DDBJ databases">
        <title>Draft genome sequence of Bacillus salarius IM0101, isolated from a hypersaline soil in Inner Mongolia, China.</title>
        <authorList>
            <person name="Yamprayoonswat W."/>
            <person name="Boonvisut S."/>
            <person name="Jumpathong W."/>
            <person name="Sittihan S."/>
            <person name="Ruangsuj P."/>
            <person name="Wanthongcharoen S."/>
            <person name="Thongpramul N."/>
            <person name="Pimmason S."/>
            <person name="Yu B."/>
            <person name="Yasawong M."/>
        </authorList>
    </citation>
    <scope>NUCLEOTIDE SEQUENCE [LARGE SCALE GENOMIC DNA]</scope>
    <source>
        <strain evidence="1 2">IM0101</strain>
    </source>
</reference>
<dbReference type="Gene3D" id="3.60.60.10">
    <property type="entry name" value="Penicillin V Acylase, Chain A"/>
    <property type="match status" value="1"/>
</dbReference>
<evidence type="ECO:0000313" key="2">
    <source>
        <dbReference type="Proteomes" id="UP000275076"/>
    </source>
</evidence>
<sequence length="250" mass="28097">MCLIICGFHAHKDFPLIIAANRDEFHARPTQSLHRWPESPIIAGRDKDKGGTWMGVTESGRFAAVTNVRNPMEKPSKKSRGDIVKGYLETTDPESFLENCNKNKNHFGGYNFIGGSLEHLVFSTNQNSQSEMRLNAGIYGLSNAYLDTPWPKVVKAKARFTHILEDTPNLTCDPFFNMLTDTTEAKADALPNTGVEKTLEQKLSPLFINMDGYGTRAQTVLMVSKDGKVIIEEKTYREKGILNQRTRIEN</sequence>
<keyword evidence="2" id="KW-1185">Reference proteome</keyword>
<dbReference type="OrthoDB" id="4380123at2"/>
<dbReference type="PANTHER" id="PTHR17985">
    <property type="entry name" value="SER/THR-RICH PROTEIN T10 IN DGCR REGION"/>
    <property type="match status" value="1"/>
</dbReference>
<dbReference type="EMBL" id="RBVX01000008">
    <property type="protein sequence ID" value="RSL33402.1"/>
    <property type="molecule type" value="Genomic_DNA"/>
</dbReference>
<gene>
    <name evidence="1" type="ORF">D7Z54_10570</name>
</gene>
<proteinExistence type="predicted"/>
<organism evidence="1 2">
    <name type="scientific">Salibacterium salarium</name>
    <dbReference type="NCBI Taxonomy" id="284579"/>
    <lineage>
        <taxon>Bacteria</taxon>
        <taxon>Bacillati</taxon>
        <taxon>Bacillota</taxon>
        <taxon>Bacilli</taxon>
        <taxon>Bacillales</taxon>
        <taxon>Bacillaceae</taxon>
    </lineage>
</organism>
<dbReference type="Proteomes" id="UP000275076">
    <property type="component" value="Unassembled WGS sequence"/>
</dbReference>
<dbReference type="PANTHER" id="PTHR17985:SF8">
    <property type="entry name" value="TRANSPORT AND GOLGI ORGANIZATION PROTEIN 2 HOMOLOG"/>
    <property type="match status" value="1"/>
</dbReference>
<accession>A0A428N578</accession>
<comment type="caution">
    <text evidence="1">The sequence shown here is derived from an EMBL/GenBank/DDBJ whole genome shotgun (WGS) entry which is preliminary data.</text>
</comment>
<name>A0A428N578_9BACI</name>
<dbReference type="InterPro" id="IPR008551">
    <property type="entry name" value="TANGO2"/>
</dbReference>
<evidence type="ECO:0000313" key="1">
    <source>
        <dbReference type="EMBL" id="RSL33402.1"/>
    </source>
</evidence>
<dbReference type="RefSeq" id="WP_125555807.1">
    <property type="nucleotide sequence ID" value="NZ_RBVX01000008.1"/>
</dbReference>